<keyword evidence="4" id="KW-0406">Ion transport</keyword>
<organism evidence="8 9">
    <name type="scientific">Humibacter ginsenosidimutans</name>
    <dbReference type="NCBI Taxonomy" id="2599293"/>
    <lineage>
        <taxon>Bacteria</taxon>
        <taxon>Bacillati</taxon>
        <taxon>Actinomycetota</taxon>
        <taxon>Actinomycetes</taxon>
        <taxon>Micrococcales</taxon>
        <taxon>Microbacteriaceae</taxon>
        <taxon>Humibacter</taxon>
    </lineage>
</organism>
<keyword evidence="5" id="KW-0472">Membrane</keyword>
<evidence type="ECO:0000259" key="7">
    <source>
        <dbReference type="Pfam" id="PF02823"/>
    </source>
</evidence>
<dbReference type="InterPro" id="IPR036771">
    <property type="entry name" value="ATPsynth_dsu/esu_N"/>
</dbReference>
<dbReference type="Proteomes" id="UP000320216">
    <property type="component" value="Chromosome"/>
</dbReference>
<evidence type="ECO:0000256" key="4">
    <source>
        <dbReference type="ARBA" id="ARBA00023065"/>
    </source>
</evidence>
<evidence type="ECO:0000313" key="9">
    <source>
        <dbReference type="Proteomes" id="UP000320216"/>
    </source>
</evidence>
<accession>A0A5B8MA98</accession>
<keyword evidence="6" id="KW-0066">ATP synthesis</keyword>
<proteinExistence type="inferred from homology"/>
<dbReference type="SUPFAM" id="SSF51344">
    <property type="entry name" value="Epsilon subunit of F1F0-ATP synthase N-terminal domain"/>
    <property type="match status" value="1"/>
</dbReference>
<dbReference type="InterPro" id="IPR001469">
    <property type="entry name" value="ATP_synth_F1_dsu/esu"/>
</dbReference>
<evidence type="ECO:0000256" key="1">
    <source>
        <dbReference type="ARBA" id="ARBA00004202"/>
    </source>
</evidence>
<name>A0A5B8MA98_9MICO</name>
<evidence type="ECO:0000256" key="6">
    <source>
        <dbReference type="ARBA" id="ARBA00023196"/>
    </source>
</evidence>
<evidence type="ECO:0000256" key="5">
    <source>
        <dbReference type="ARBA" id="ARBA00023136"/>
    </source>
</evidence>
<sequence length="86" mass="8900">MATLKVSVVSADREVWTGEAAMVVARTVVGELGILAGHQPVLGVLAEGEVRITLPGGERLVVDAADGFVSFENNQLSVVASKAQLV</sequence>
<gene>
    <name evidence="8" type="ORF">FPZ11_18985</name>
</gene>
<dbReference type="RefSeq" id="WP_146322556.1">
    <property type="nucleotide sequence ID" value="NZ_CP042305.1"/>
</dbReference>
<dbReference type="GO" id="GO:0046933">
    <property type="term" value="F:proton-transporting ATP synthase activity, rotational mechanism"/>
    <property type="evidence" value="ECO:0007669"/>
    <property type="project" value="InterPro"/>
</dbReference>
<dbReference type="Pfam" id="PF02823">
    <property type="entry name" value="ATP-synt_DE_N"/>
    <property type="match status" value="1"/>
</dbReference>
<evidence type="ECO:0000256" key="2">
    <source>
        <dbReference type="ARBA" id="ARBA00005712"/>
    </source>
</evidence>
<reference evidence="8 9" key="1">
    <citation type="submission" date="2019-07" db="EMBL/GenBank/DDBJ databases">
        <title>Full genome sequence of Humibacter sp. WJ7-1.</title>
        <authorList>
            <person name="Im W.-T."/>
        </authorList>
    </citation>
    <scope>NUCLEOTIDE SEQUENCE [LARGE SCALE GENOMIC DNA]</scope>
    <source>
        <strain evidence="8 9">WJ7-1</strain>
    </source>
</reference>
<comment type="subcellular location">
    <subcellularLocation>
        <location evidence="1">Cell membrane</location>
        <topology evidence="1">Peripheral membrane protein</topology>
    </subcellularLocation>
</comment>
<dbReference type="EMBL" id="CP042305">
    <property type="protein sequence ID" value="QDZ16552.1"/>
    <property type="molecule type" value="Genomic_DNA"/>
</dbReference>
<comment type="similarity">
    <text evidence="2">Belongs to the ATPase epsilon chain family.</text>
</comment>
<keyword evidence="3" id="KW-0813">Transport</keyword>
<protein>
    <submittedName>
        <fullName evidence="8">F0F1 ATP synthase subunit epsilon</fullName>
    </submittedName>
</protein>
<feature type="domain" description="ATP synthase F1 complex delta/epsilon subunit N-terminal" evidence="7">
    <location>
        <begin position="4"/>
        <end position="83"/>
    </location>
</feature>
<dbReference type="Gene3D" id="2.60.15.10">
    <property type="entry name" value="F0F1 ATP synthase delta/epsilon subunit, N-terminal"/>
    <property type="match status" value="1"/>
</dbReference>
<evidence type="ECO:0000256" key="3">
    <source>
        <dbReference type="ARBA" id="ARBA00022448"/>
    </source>
</evidence>
<dbReference type="GO" id="GO:0005886">
    <property type="term" value="C:plasma membrane"/>
    <property type="evidence" value="ECO:0007669"/>
    <property type="project" value="UniProtKB-SubCell"/>
</dbReference>
<dbReference type="OrthoDB" id="9791445at2"/>
<dbReference type="NCBIfam" id="NF009977">
    <property type="entry name" value="PRK13442.1"/>
    <property type="match status" value="1"/>
</dbReference>
<keyword evidence="6" id="KW-0139">CF(1)</keyword>
<dbReference type="GO" id="GO:0045259">
    <property type="term" value="C:proton-transporting ATP synthase complex"/>
    <property type="evidence" value="ECO:0007669"/>
    <property type="project" value="UniProtKB-KW"/>
</dbReference>
<dbReference type="InterPro" id="IPR020546">
    <property type="entry name" value="ATP_synth_F1_dsu/esu_N"/>
</dbReference>
<dbReference type="AlphaFoldDB" id="A0A5B8MA98"/>
<dbReference type="KEGG" id="huw:FPZ11_18985"/>
<evidence type="ECO:0000313" key="8">
    <source>
        <dbReference type="EMBL" id="QDZ16552.1"/>
    </source>
</evidence>
<dbReference type="CDD" id="cd12152">
    <property type="entry name" value="F1-ATPase_delta"/>
    <property type="match status" value="1"/>
</dbReference>
<keyword evidence="9" id="KW-1185">Reference proteome</keyword>